<sequence>MTSGVGCGPVGHQTDDNLIGGIGLETLREDITSHDTAMYGICRTSHLPTQTESSIYCHFYNNYESNLVTAGSTQLKVYRLVTESADEDVTRESANDSEANGKEPKDGSKVRLECVQSFTLFGNIESISKVSFMSSNRDSLLLAFRSAKLSVVEYDPNTHDLKTTSLHYFEEQEMRGGFTQFSRPPIVRCDPDSRCAALLLYSKNIMILPFRKDITADDQKSGLSSSTAAFPMTSAAAKTPVMASYKLDLNSEQYGEKFLHNYYEPTLLILYEPVRTWAGRVAVRQDTCAMLVLSLDVHQRVHPHIWSMNHLPYDCFQAMPVPKPIGGVLIFAYSSIIHLNQGLPPFGVSLNSFTEGNTSFLLRPQEDIKISLDSSKACFISNDKLVISLRTGELYVLSLSNDMTRSIRGFHFDRCAASVLSTCITLCENGYIFLGSRLGHSILVHYVEKPYEEIHNKITAESVTEPSLEVTTDETNDKTDDQSANEDVNNDNSAENTAESEESSEPSAKKIKSEDIEPEKTEKDNIDNWFAGDVALVADKDLLEAYGPQEVSSMKKETPTTLVFEVCDSLINIGPCGQVCMGEPALLAEEFASSKEPDLELVTTSGYAKNGALSVLQRTLRPQIVTTFELPGCTDMWTVYGPKSKATEETVESTETNASAYHAYLILSRSDATLVLQTGQEINELDQSGFSSQTSTVSPMGVRLLDGIRELQHFPIDVGSPICYTSLADPYAVLMSQNGLDSNGSNARLLVSRPDLLTAKSKIVAICVYKDTSGLFTTQAKEQFNQNASNTTSPVSKSKSAATVAAQVSALPNVSTVDEEDELLYGDYNITETVNTVESKDQPTSPEINEPKIQVMKAHEPTYWLFIVRENGILEIYSLPTFKLSYLVKNFPMGPKVLVDSVQSTDHTGSQQQQDSPSSMPITLEILVTGMGAKQSRELRIHEMSIDGAVTCFAPFHNMNCPKGFLYFNNKEELRICSLATHLNYDANWPVRKVPLRCTPHFINYHVDSKTYCLVTSVLEEVTKLVRIGGEEKDYDFLERENRYIYPTTERFCIQLISPVSWEIIPSTKIELEEWEHITCIKNVMLASEGTESGLKGYIALGTNYNYGEDVTNRGRIWILDIIEVVPEPGLPLTKNKIKTVYCKEQKGPITTLCQVKGFLLTAIGQKLYIWQLKESSLIGIAFIDTQLYIHSAISVKNLVLIADVYKSISLLRYQEETRTLSLVSKDCRSLQVFACDYAIDGSQMCFAISDSEKNIILYSYQPDVRESMGGTRLLRRADFHFGSNINSFFRIGCKIPANITDKRVKQQLQCRHITMFASLDGSLGYFLPVSEKTYRRLLMLQNVLTVSLQHTAGLNPKAFRMIKISRPELMNPSKNILDGDLLVKFATLSMNEKSDLAKKIGTTPSQVMDDLQEIDRVTAYF</sequence>
<feature type="region of interest" description="Disordered" evidence="5">
    <location>
        <begin position="458"/>
        <end position="524"/>
    </location>
</feature>
<dbReference type="Pfam" id="PF03178">
    <property type="entry name" value="CPSF_A"/>
    <property type="match status" value="1"/>
</dbReference>
<feature type="compositionally biased region" description="Basic and acidic residues" evidence="5">
    <location>
        <begin position="88"/>
        <end position="108"/>
    </location>
</feature>
<proteinExistence type="inferred from homology"/>
<evidence type="ECO:0000256" key="3">
    <source>
        <dbReference type="ARBA" id="ARBA00038446"/>
    </source>
</evidence>
<comment type="subcellular location">
    <subcellularLocation>
        <location evidence="1">Nucleus</location>
    </subcellularLocation>
</comment>
<dbReference type="FunFam" id="2.130.10.10:FF:000118">
    <property type="entry name" value="Cleavage and polyadenylation specificity factor subunit 1"/>
    <property type="match status" value="1"/>
</dbReference>
<feature type="domain" description="RSE1/DDB1/CPSF1 C-terminal" evidence="6">
    <location>
        <begin position="1051"/>
        <end position="1387"/>
    </location>
</feature>
<dbReference type="InterPro" id="IPR004871">
    <property type="entry name" value="RSE1/DDB1/CPSF1_C"/>
</dbReference>
<reference evidence="9" key="1">
    <citation type="submission" date="2020-11" db="EMBL/GenBank/DDBJ databases">
        <authorList>
            <person name="Tran Van P."/>
        </authorList>
    </citation>
    <scope>NUCLEOTIDE SEQUENCE</scope>
</reference>
<dbReference type="PANTHER" id="PTHR10644">
    <property type="entry name" value="DNA REPAIR/RNA PROCESSING CPSF FAMILY"/>
    <property type="match status" value="1"/>
</dbReference>
<dbReference type="InterPro" id="IPR050358">
    <property type="entry name" value="RSE1/DDB1/CFT1"/>
</dbReference>
<evidence type="ECO:0000256" key="2">
    <source>
        <dbReference type="ARBA" id="ARBA00023242"/>
    </source>
</evidence>
<keyword evidence="2" id="KW-0539">Nucleus</keyword>
<dbReference type="InterPro" id="IPR018846">
    <property type="entry name" value="Beta-prop_RSE1/DDB1/CPSF1_1st"/>
</dbReference>
<dbReference type="InterPro" id="IPR015943">
    <property type="entry name" value="WD40/YVTN_repeat-like_dom_sf"/>
</dbReference>
<evidence type="ECO:0000259" key="6">
    <source>
        <dbReference type="Pfam" id="PF03178"/>
    </source>
</evidence>
<dbReference type="EMBL" id="OC860578">
    <property type="protein sequence ID" value="CAD7628698.1"/>
    <property type="molecule type" value="Genomic_DNA"/>
</dbReference>
<dbReference type="InterPro" id="IPR058543">
    <property type="entry name" value="Beta-prop_RSE1/DDB1/CPSF1_2nd"/>
</dbReference>
<evidence type="ECO:0000313" key="10">
    <source>
        <dbReference type="Proteomes" id="UP000759131"/>
    </source>
</evidence>
<dbReference type="Gene3D" id="2.130.10.10">
    <property type="entry name" value="YVTN repeat-like/Quinoprotein amine dehydrogenase"/>
    <property type="match status" value="2"/>
</dbReference>
<evidence type="ECO:0000259" key="8">
    <source>
        <dbReference type="Pfam" id="PF23726"/>
    </source>
</evidence>
<dbReference type="OrthoDB" id="6109at2759"/>
<dbReference type="FunFam" id="2.130.10.10:FF:000100">
    <property type="entry name" value="Cleavage and polyadenylation specificity factor subunit 1"/>
    <property type="match status" value="1"/>
</dbReference>
<organism evidence="9">
    <name type="scientific">Medioppia subpectinata</name>
    <dbReference type="NCBI Taxonomy" id="1979941"/>
    <lineage>
        <taxon>Eukaryota</taxon>
        <taxon>Metazoa</taxon>
        <taxon>Ecdysozoa</taxon>
        <taxon>Arthropoda</taxon>
        <taxon>Chelicerata</taxon>
        <taxon>Arachnida</taxon>
        <taxon>Acari</taxon>
        <taxon>Acariformes</taxon>
        <taxon>Sarcoptiformes</taxon>
        <taxon>Oribatida</taxon>
        <taxon>Brachypylina</taxon>
        <taxon>Oppioidea</taxon>
        <taxon>Oppiidae</taxon>
        <taxon>Medioppia</taxon>
    </lineage>
</organism>
<feature type="domain" description="RSE1/DDB1/CPSF1 first beta-propeller" evidence="7">
    <location>
        <begin position="53"/>
        <end position="450"/>
    </location>
</feature>
<dbReference type="GO" id="GO:0005634">
    <property type="term" value="C:nucleus"/>
    <property type="evidence" value="ECO:0007669"/>
    <property type="project" value="UniProtKB-SubCell"/>
</dbReference>
<evidence type="ECO:0000256" key="5">
    <source>
        <dbReference type="SAM" id="MobiDB-lite"/>
    </source>
</evidence>
<evidence type="ECO:0000259" key="7">
    <source>
        <dbReference type="Pfam" id="PF10433"/>
    </source>
</evidence>
<evidence type="ECO:0000256" key="4">
    <source>
        <dbReference type="ARBA" id="ARBA00068483"/>
    </source>
</evidence>
<dbReference type="FunFam" id="1.10.150.910:FF:000005">
    <property type="entry name" value="Cleavage and polyadenylation specific factor 1"/>
    <property type="match status" value="1"/>
</dbReference>
<dbReference type="EMBL" id="CAJPIZ010006003">
    <property type="protein sequence ID" value="CAG2109128.1"/>
    <property type="molecule type" value="Genomic_DNA"/>
</dbReference>
<protein>
    <recommendedName>
        <fullName evidence="4">Cleavage and polyadenylation specificity factor subunit 1</fullName>
    </recommendedName>
</protein>
<dbReference type="GO" id="GO:0003676">
    <property type="term" value="F:nucleic acid binding"/>
    <property type="evidence" value="ECO:0007669"/>
    <property type="project" value="InterPro"/>
</dbReference>
<evidence type="ECO:0000256" key="1">
    <source>
        <dbReference type="ARBA" id="ARBA00004123"/>
    </source>
</evidence>
<accession>A0A7R9KUU0</accession>
<name>A0A7R9KUU0_9ACAR</name>
<dbReference type="Pfam" id="PF23726">
    <property type="entry name" value="Beta-prop_RSE1_2nd"/>
    <property type="match status" value="1"/>
</dbReference>
<gene>
    <name evidence="9" type="ORF">OSB1V03_LOCUS9119</name>
</gene>
<dbReference type="Proteomes" id="UP000759131">
    <property type="component" value="Unassembled WGS sequence"/>
</dbReference>
<dbReference type="GO" id="GO:0031123">
    <property type="term" value="P:RNA 3'-end processing"/>
    <property type="evidence" value="ECO:0007669"/>
    <property type="project" value="UniProtKB-ARBA"/>
</dbReference>
<feature type="domain" description="RSE1/DDB1/CPSF1 second beta-propeller" evidence="8">
    <location>
        <begin position="622"/>
        <end position="939"/>
    </location>
</feature>
<comment type="similarity">
    <text evidence="3">Belongs to the CPSF1 family.</text>
</comment>
<dbReference type="Pfam" id="PF10433">
    <property type="entry name" value="Beta-prop_RSE1_1st"/>
    <property type="match status" value="1"/>
</dbReference>
<feature type="region of interest" description="Disordered" evidence="5">
    <location>
        <begin position="86"/>
        <end position="108"/>
    </location>
</feature>
<dbReference type="Gene3D" id="1.10.150.910">
    <property type="match status" value="1"/>
</dbReference>
<feature type="compositionally biased region" description="Basic and acidic residues" evidence="5">
    <location>
        <begin position="507"/>
        <end position="524"/>
    </location>
</feature>
<keyword evidence="10" id="KW-1185">Reference proteome</keyword>
<evidence type="ECO:0000313" key="9">
    <source>
        <dbReference type="EMBL" id="CAD7628698.1"/>
    </source>
</evidence>